<gene>
    <name evidence="2" type="ORF">SAMN02745119_01702</name>
</gene>
<dbReference type="RefSeq" id="WP_078789996.1">
    <property type="nucleotide sequence ID" value="NZ_FUWR01000007.1"/>
</dbReference>
<dbReference type="STRING" id="115783.SAMN02745119_01702"/>
<keyword evidence="3" id="KW-1185">Reference proteome</keyword>
<feature type="domain" description="HEPN" evidence="1">
    <location>
        <begin position="13"/>
        <end position="122"/>
    </location>
</feature>
<name>A0A1T4NNL0_9BACT</name>
<dbReference type="EMBL" id="FUWR01000007">
    <property type="protein sequence ID" value="SJZ80646.1"/>
    <property type="molecule type" value="Genomic_DNA"/>
</dbReference>
<organism evidence="2 3">
    <name type="scientific">Trichlorobacter thiogenes</name>
    <dbReference type="NCBI Taxonomy" id="115783"/>
    <lineage>
        <taxon>Bacteria</taxon>
        <taxon>Pseudomonadati</taxon>
        <taxon>Thermodesulfobacteriota</taxon>
        <taxon>Desulfuromonadia</taxon>
        <taxon>Geobacterales</taxon>
        <taxon>Geobacteraceae</taxon>
        <taxon>Trichlorobacter</taxon>
    </lineage>
</organism>
<dbReference type="PROSITE" id="PS50910">
    <property type="entry name" value="HEPN"/>
    <property type="match status" value="1"/>
</dbReference>
<evidence type="ECO:0000313" key="2">
    <source>
        <dbReference type="EMBL" id="SJZ80646.1"/>
    </source>
</evidence>
<protein>
    <submittedName>
        <fullName evidence="2">HEPN domain-containing protein</fullName>
    </submittedName>
</protein>
<dbReference type="InterPro" id="IPR007842">
    <property type="entry name" value="HEPN_dom"/>
</dbReference>
<dbReference type="Gene3D" id="1.20.120.330">
    <property type="entry name" value="Nucleotidyltransferases domain 2"/>
    <property type="match status" value="1"/>
</dbReference>
<evidence type="ECO:0000259" key="1">
    <source>
        <dbReference type="PROSITE" id="PS50910"/>
    </source>
</evidence>
<dbReference type="Proteomes" id="UP000190102">
    <property type="component" value="Unassembled WGS sequence"/>
</dbReference>
<sequence length="132" mass="15489">MTFESDKTIAYWAESSAYDLETGATLLRSKKYPYALFFGHLAIEKILKALVVKHTGTHAPYSHSLVMLAKKTGFQIPDEMFDQLAEFMEFHTEARYPDVKMDFYQKCTKEFAAEKYKEIKKVYKWLHKKSEI</sequence>
<evidence type="ECO:0000313" key="3">
    <source>
        <dbReference type="Proteomes" id="UP000190102"/>
    </source>
</evidence>
<dbReference type="Pfam" id="PF05168">
    <property type="entry name" value="HEPN"/>
    <property type="match status" value="1"/>
</dbReference>
<reference evidence="3" key="1">
    <citation type="submission" date="2017-02" db="EMBL/GenBank/DDBJ databases">
        <authorList>
            <person name="Varghese N."/>
            <person name="Submissions S."/>
        </authorList>
    </citation>
    <scope>NUCLEOTIDE SEQUENCE [LARGE SCALE GENOMIC DNA]</scope>
    <source>
        <strain evidence="3">ATCC BAA-34</strain>
    </source>
</reference>
<accession>A0A1T4NNL0</accession>
<dbReference type="AlphaFoldDB" id="A0A1T4NNL0"/>
<dbReference type="SMART" id="SM00748">
    <property type="entry name" value="HEPN"/>
    <property type="match status" value="1"/>
</dbReference>
<dbReference type="OrthoDB" id="9808176at2"/>
<proteinExistence type="predicted"/>
<dbReference type="SUPFAM" id="SSF81593">
    <property type="entry name" value="Nucleotidyltransferase substrate binding subunit/domain"/>
    <property type="match status" value="1"/>
</dbReference>